<evidence type="ECO:0000313" key="2">
    <source>
        <dbReference type="Proteomes" id="UP000001203"/>
    </source>
</evidence>
<dbReference type="eggNOG" id="ENOG5030V16">
    <property type="taxonomic scope" value="Bacteria"/>
</dbReference>
<dbReference type="STRING" id="43989.cce_4943"/>
<dbReference type="RefSeq" id="WP_009546300.1">
    <property type="nucleotide sequence ID" value="NC_010547.1"/>
</dbReference>
<dbReference type="HOGENOM" id="CLU_2632204_0_0_3"/>
<gene>
    <name evidence="1" type="ordered locus">cce_4943</name>
</gene>
<reference evidence="1 2" key="1">
    <citation type="journal article" date="2008" name="Proc. Natl. Acad. Sci. U.S.A.">
        <title>The genome of Cyanothece 51142, a unicellular diazotrophic cyanobacterium important in the marine nitrogen cycle.</title>
        <authorList>
            <person name="Welsh E.A."/>
            <person name="Liberton M."/>
            <person name="Stoeckel J."/>
            <person name="Loh T."/>
            <person name="Elvitigala T."/>
            <person name="Wang C."/>
            <person name="Wollam A."/>
            <person name="Fulton R.S."/>
            <person name="Clifton S.W."/>
            <person name="Jacobs J.M."/>
            <person name="Aurora R."/>
            <person name="Ghosh B.K."/>
            <person name="Sherman L.A."/>
            <person name="Smith R.D."/>
            <person name="Wilson R.K."/>
            <person name="Pakrasi H.B."/>
        </authorList>
    </citation>
    <scope>NUCLEOTIDE SEQUENCE [LARGE SCALE GENOMIC DNA]</scope>
    <source>
        <strain evidence="2">ATCC 51142 / BH68</strain>
    </source>
</reference>
<organism evidence="1 2">
    <name type="scientific">Crocosphaera subtropica (strain ATCC 51142 / BH68)</name>
    <name type="common">Cyanothece sp. (strain ATCC 51142)</name>
    <dbReference type="NCBI Taxonomy" id="43989"/>
    <lineage>
        <taxon>Bacteria</taxon>
        <taxon>Bacillati</taxon>
        <taxon>Cyanobacteriota</taxon>
        <taxon>Cyanophyceae</taxon>
        <taxon>Oscillatoriophycideae</taxon>
        <taxon>Chroococcales</taxon>
        <taxon>Aphanothecaceae</taxon>
        <taxon>Crocosphaera</taxon>
        <taxon>Crocosphaera subtropica</taxon>
    </lineage>
</organism>
<dbReference type="OrthoDB" id="582812at2"/>
<name>B1X2C8_CROS5</name>
<keyword evidence="2" id="KW-1185">Reference proteome</keyword>
<dbReference type="AlphaFoldDB" id="B1X2C8"/>
<dbReference type="KEGG" id="cyt:cce_4943"/>
<dbReference type="Proteomes" id="UP000001203">
    <property type="component" value="Chromosome linear"/>
</dbReference>
<protein>
    <submittedName>
        <fullName evidence="1">Uncharacterized protein</fullName>
    </submittedName>
</protein>
<evidence type="ECO:0000313" key="1">
    <source>
        <dbReference type="EMBL" id="ACB54289.1"/>
    </source>
</evidence>
<proteinExistence type="predicted"/>
<accession>B1X2C8</accession>
<sequence>MEFLKEHVADYLSNHPELVSPFTRGDEEALETVIESTELQIFISEQRDGNPTDSDYDWLIESVWELSEDKTFIDAIA</sequence>
<dbReference type="EMBL" id="CP000807">
    <property type="protein sequence ID" value="ACB54289.1"/>
    <property type="molecule type" value="Genomic_DNA"/>
</dbReference>